<dbReference type="GO" id="GO:0006606">
    <property type="term" value="P:protein import into nucleus"/>
    <property type="evidence" value="ECO:0007669"/>
    <property type="project" value="TreeGrafter"/>
</dbReference>
<evidence type="ECO:0000259" key="11">
    <source>
        <dbReference type="SMART" id="SM00160"/>
    </source>
</evidence>
<dbReference type="AlphaFoldDB" id="A0AAE1GRI1"/>
<evidence type="ECO:0000256" key="7">
    <source>
        <dbReference type="ARBA" id="ARBA00023010"/>
    </source>
</evidence>
<gene>
    <name evidence="12" type="ORF">KUF71_003057</name>
</gene>
<feature type="compositionally biased region" description="Basic and acidic residues" evidence="10">
    <location>
        <begin position="337"/>
        <end position="347"/>
    </location>
</feature>
<comment type="caution">
    <text evidence="12">The sequence shown here is derived from an EMBL/GenBank/DDBJ whole genome shotgun (WGS) entry which is preliminary data.</text>
</comment>
<dbReference type="GO" id="GO:0005643">
    <property type="term" value="C:nuclear pore"/>
    <property type="evidence" value="ECO:0007669"/>
    <property type="project" value="UniProtKB-SubCell"/>
</dbReference>
<evidence type="ECO:0000256" key="5">
    <source>
        <dbReference type="ARBA" id="ARBA00022927"/>
    </source>
</evidence>
<dbReference type="EMBL" id="JAHWGI010000011">
    <property type="protein sequence ID" value="KAK3907558.1"/>
    <property type="molecule type" value="Genomic_DNA"/>
</dbReference>
<evidence type="ECO:0000256" key="4">
    <source>
        <dbReference type="ARBA" id="ARBA00022816"/>
    </source>
</evidence>
<reference evidence="12" key="1">
    <citation type="submission" date="2021-07" db="EMBL/GenBank/DDBJ databases">
        <authorList>
            <person name="Catto M.A."/>
            <person name="Jacobson A."/>
            <person name="Kennedy G."/>
            <person name="Labadie P."/>
            <person name="Hunt B.G."/>
            <person name="Srinivasan R."/>
        </authorList>
    </citation>
    <scope>NUCLEOTIDE SEQUENCE</scope>
    <source>
        <strain evidence="12">PL_HMW_Pooled</strain>
        <tissue evidence="12">Head</tissue>
    </source>
</reference>
<feature type="region of interest" description="Disordered" evidence="10">
    <location>
        <begin position="89"/>
        <end position="143"/>
    </location>
</feature>
<feature type="compositionally biased region" description="Polar residues" evidence="10">
    <location>
        <begin position="91"/>
        <end position="119"/>
    </location>
</feature>
<evidence type="ECO:0000256" key="8">
    <source>
        <dbReference type="ARBA" id="ARBA00023132"/>
    </source>
</evidence>
<reference evidence="12" key="2">
    <citation type="journal article" date="2023" name="BMC Genomics">
        <title>Pest status, molecular evolution, and epigenetic factors derived from the genome assembly of Frankliniella fusca, a thysanopteran phytovirus vector.</title>
        <authorList>
            <person name="Catto M.A."/>
            <person name="Labadie P.E."/>
            <person name="Jacobson A.L."/>
            <person name="Kennedy G.G."/>
            <person name="Srinivasan R."/>
            <person name="Hunt B.G."/>
        </authorList>
    </citation>
    <scope>NUCLEOTIDE SEQUENCE</scope>
    <source>
        <strain evidence="12">PL_HMW_Pooled</strain>
    </source>
</reference>
<comment type="subcellular location">
    <subcellularLocation>
        <location evidence="1">Nucleus</location>
        <location evidence="1">Nuclear pore complex</location>
    </subcellularLocation>
</comment>
<keyword evidence="7" id="KW-0811">Translocation</keyword>
<keyword evidence="9" id="KW-0539">Nucleus</keyword>
<dbReference type="CDD" id="cd13170">
    <property type="entry name" value="RanBD_NUP50"/>
    <property type="match status" value="1"/>
</dbReference>
<feature type="compositionally biased region" description="Low complexity" evidence="10">
    <location>
        <begin position="239"/>
        <end position="295"/>
    </location>
</feature>
<dbReference type="InterPro" id="IPR045255">
    <property type="entry name" value="RanBP1-like"/>
</dbReference>
<dbReference type="PANTHER" id="PTHR23138">
    <property type="entry name" value="RAN BINDING PROTEIN"/>
    <property type="match status" value="1"/>
</dbReference>
<proteinExistence type="predicted"/>
<feature type="region of interest" description="Disordered" evidence="10">
    <location>
        <begin position="41"/>
        <end position="67"/>
    </location>
</feature>
<protein>
    <submittedName>
        <fullName evidence="12">Nuclear pore complex protein Nup50</fullName>
    </submittedName>
</protein>
<evidence type="ECO:0000256" key="10">
    <source>
        <dbReference type="SAM" id="MobiDB-lite"/>
    </source>
</evidence>
<dbReference type="Pfam" id="PF08911">
    <property type="entry name" value="NUP50"/>
    <property type="match status" value="1"/>
</dbReference>
<keyword evidence="13" id="KW-1185">Reference proteome</keyword>
<keyword evidence="6" id="KW-0007">Acetylation</keyword>
<dbReference type="Gene3D" id="2.30.29.30">
    <property type="entry name" value="Pleckstrin-homology domain (PH domain)/Phosphotyrosine-binding domain (PTB)"/>
    <property type="match status" value="1"/>
</dbReference>
<dbReference type="PANTHER" id="PTHR23138:SF141">
    <property type="entry name" value="NUCLEAR PORE COMPLEX PROTEIN NUP50"/>
    <property type="match status" value="1"/>
</dbReference>
<evidence type="ECO:0000256" key="6">
    <source>
        <dbReference type="ARBA" id="ARBA00022990"/>
    </source>
</evidence>
<feature type="domain" description="RanBD1" evidence="11">
    <location>
        <begin position="339"/>
        <end position="459"/>
    </location>
</feature>
<feature type="region of interest" description="Disordered" evidence="10">
    <location>
        <begin position="187"/>
        <end position="295"/>
    </location>
</feature>
<dbReference type="Pfam" id="PF00638">
    <property type="entry name" value="Ran_BP1"/>
    <property type="match status" value="1"/>
</dbReference>
<dbReference type="Proteomes" id="UP001219518">
    <property type="component" value="Unassembled WGS sequence"/>
</dbReference>
<accession>A0AAE1GRI1</accession>
<evidence type="ECO:0000256" key="2">
    <source>
        <dbReference type="ARBA" id="ARBA00022448"/>
    </source>
</evidence>
<dbReference type="InterPro" id="IPR000156">
    <property type="entry name" value="Ran_bind_dom"/>
</dbReference>
<evidence type="ECO:0000256" key="1">
    <source>
        <dbReference type="ARBA" id="ARBA00004567"/>
    </source>
</evidence>
<dbReference type="InterPro" id="IPR015007">
    <property type="entry name" value="NUP2/50/61"/>
</dbReference>
<feature type="compositionally biased region" description="Acidic residues" evidence="10">
    <location>
        <begin position="326"/>
        <end position="336"/>
    </location>
</feature>
<organism evidence="12 13">
    <name type="scientific">Frankliniella fusca</name>
    <dbReference type="NCBI Taxonomy" id="407009"/>
    <lineage>
        <taxon>Eukaryota</taxon>
        <taxon>Metazoa</taxon>
        <taxon>Ecdysozoa</taxon>
        <taxon>Arthropoda</taxon>
        <taxon>Hexapoda</taxon>
        <taxon>Insecta</taxon>
        <taxon>Pterygota</taxon>
        <taxon>Neoptera</taxon>
        <taxon>Paraneoptera</taxon>
        <taxon>Thysanoptera</taxon>
        <taxon>Terebrantia</taxon>
        <taxon>Thripoidea</taxon>
        <taxon>Thripidae</taxon>
        <taxon>Frankliniella</taxon>
    </lineage>
</organism>
<keyword evidence="2" id="KW-0813">Transport</keyword>
<feature type="compositionally biased region" description="Basic and acidic residues" evidence="10">
    <location>
        <begin position="228"/>
        <end position="238"/>
    </location>
</feature>
<dbReference type="GO" id="GO:0051028">
    <property type="term" value="P:mRNA transport"/>
    <property type="evidence" value="ECO:0007669"/>
    <property type="project" value="UniProtKB-KW"/>
</dbReference>
<dbReference type="SMART" id="SM00160">
    <property type="entry name" value="RanBD"/>
    <property type="match status" value="1"/>
</dbReference>
<keyword evidence="8" id="KW-0906">Nuclear pore complex</keyword>
<keyword evidence="5" id="KW-0653">Protein transport</keyword>
<keyword evidence="3" id="KW-0677">Repeat</keyword>
<evidence type="ECO:0000313" key="12">
    <source>
        <dbReference type="EMBL" id="KAK3907558.1"/>
    </source>
</evidence>
<feature type="compositionally biased region" description="Low complexity" evidence="10">
    <location>
        <begin position="195"/>
        <end position="208"/>
    </location>
</feature>
<name>A0AAE1GRI1_9NEOP</name>
<evidence type="ECO:0000313" key="13">
    <source>
        <dbReference type="Proteomes" id="UP001219518"/>
    </source>
</evidence>
<dbReference type="InterPro" id="IPR011993">
    <property type="entry name" value="PH-like_dom_sf"/>
</dbReference>
<feature type="region of interest" description="Disordered" evidence="10">
    <location>
        <begin position="321"/>
        <end position="349"/>
    </location>
</feature>
<evidence type="ECO:0000256" key="9">
    <source>
        <dbReference type="ARBA" id="ARBA00023242"/>
    </source>
</evidence>
<dbReference type="SUPFAM" id="SSF50729">
    <property type="entry name" value="PH domain-like"/>
    <property type="match status" value="1"/>
</dbReference>
<sequence>MAKRTATTELNHDNWCEEDEPEAAGVFKRASEDALKGRQIRTAKRRGVVPAVGDSDAPEEQEQSASKSVFAGFTGFKKAEPASTKGLFSFLATTPNGSSSKNDAVSTGKATDSQPAVSSESEKKSVNGIDSVSEPSEKSNSDKEYYRKLKGLNESVSKWISSHVSSNPLILLTPIFRDYERHLANIQGKGDSKQESSSSQEESTSISKVNKGSALSGLPVNSSGTETISDKPSEEKKTFSTSIFGAGGSATAATSSTTSTFSFGSSSAQGQQQFHFGSPTTSTTSGSTPTFSFGSTTSTSPSAGFSFGSGKPFTFSNVASNAEEKKDDDDDEADEDTPPKPDHKPVNEEGATYTKRCKVFIKQGKEYSDRGIGNLFLKPVDGGKTQLIVRADTSLGNILLNTLVSSSLPVQRMGINNVVLACIPTPDSQPPPVPVLIRVKTSDDADELFSNLEKHKKEAT</sequence>
<evidence type="ECO:0000256" key="3">
    <source>
        <dbReference type="ARBA" id="ARBA00022737"/>
    </source>
</evidence>
<keyword evidence="4" id="KW-0509">mRNA transport</keyword>